<keyword evidence="1" id="KW-0677">Repeat</keyword>
<reference evidence="3" key="1">
    <citation type="journal article" date="2018" name="Genome Biol. Evol.">
        <title>Genomics and development of Lentinus tigrinus, a white-rot wood-decaying mushroom with dimorphic fruiting bodies.</title>
        <authorList>
            <person name="Wu B."/>
            <person name="Xu Z."/>
            <person name="Knudson A."/>
            <person name="Carlson A."/>
            <person name="Chen N."/>
            <person name="Kovaka S."/>
            <person name="LaButti K."/>
            <person name="Lipzen A."/>
            <person name="Pennachio C."/>
            <person name="Riley R."/>
            <person name="Schakwitz W."/>
            <person name="Umezawa K."/>
            <person name="Ohm R.A."/>
            <person name="Grigoriev I.V."/>
            <person name="Nagy L.G."/>
            <person name="Gibbons J."/>
            <person name="Hibbett D."/>
        </authorList>
    </citation>
    <scope>NUCLEOTIDE SEQUENCE [LARGE SCALE GENOMIC DNA]</scope>
    <source>
        <strain evidence="3">ALCF2SS1-6</strain>
    </source>
</reference>
<keyword evidence="4" id="KW-1185">Reference proteome</keyword>
<dbReference type="Pfam" id="PF24681">
    <property type="entry name" value="Kelch_KLHDC2_KLHL20_DRC7"/>
    <property type="match status" value="1"/>
</dbReference>
<evidence type="ECO:0000256" key="2">
    <source>
        <dbReference type="ARBA" id="ARBA00023004"/>
    </source>
</evidence>
<gene>
    <name evidence="3" type="ORF">L227DRAFT_280213</name>
</gene>
<protein>
    <recommendedName>
        <fullName evidence="5">Galactose oxidase</fullName>
    </recommendedName>
</protein>
<dbReference type="PANTHER" id="PTHR47435">
    <property type="entry name" value="KELCH REPEAT PROTEIN (AFU_ORTHOLOGUE AFUA_5G12780)"/>
    <property type="match status" value="1"/>
</dbReference>
<dbReference type="OrthoDB" id="10250130at2759"/>
<evidence type="ECO:0000313" key="3">
    <source>
        <dbReference type="EMBL" id="RPD65121.1"/>
    </source>
</evidence>
<name>A0A5C2SNA6_9APHY</name>
<dbReference type="SUPFAM" id="SSF117281">
    <property type="entry name" value="Kelch motif"/>
    <property type="match status" value="1"/>
</dbReference>
<dbReference type="GO" id="GO:0019760">
    <property type="term" value="P:glucosinolate metabolic process"/>
    <property type="evidence" value="ECO:0007669"/>
    <property type="project" value="UniProtKB-ARBA"/>
</dbReference>
<evidence type="ECO:0008006" key="5">
    <source>
        <dbReference type="Google" id="ProtNLM"/>
    </source>
</evidence>
<dbReference type="InterPro" id="IPR015915">
    <property type="entry name" value="Kelch-typ_b-propeller"/>
</dbReference>
<dbReference type="STRING" id="1328759.A0A5C2SNA6"/>
<dbReference type="AlphaFoldDB" id="A0A5C2SNA6"/>
<evidence type="ECO:0000313" key="4">
    <source>
        <dbReference type="Proteomes" id="UP000313359"/>
    </source>
</evidence>
<dbReference type="Proteomes" id="UP000313359">
    <property type="component" value="Unassembled WGS sequence"/>
</dbReference>
<organism evidence="3 4">
    <name type="scientific">Lentinus tigrinus ALCF2SS1-6</name>
    <dbReference type="NCBI Taxonomy" id="1328759"/>
    <lineage>
        <taxon>Eukaryota</taxon>
        <taxon>Fungi</taxon>
        <taxon>Dikarya</taxon>
        <taxon>Basidiomycota</taxon>
        <taxon>Agaricomycotina</taxon>
        <taxon>Agaricomycetes</taxon>
        <taxon>Polyporales</taxon>
        <taxon>Polyporaceae</taxon>
        <taxon>Lentinus</taxon>
    </lineage>
</organism>
<dbReference type="EMBL" id="ML122253">
    <property type="protein sequence ID" value="RPD65121.1"/>
    <property type="molecule type" value="Genomic_DNA"/>
</dbReference>
<dbReference type="PANTHER" id="PTHR47435:SF4">
    <property type="entry name" value="KELCH REPEAT PROTEIN (AFU_ORTHOLOGUE AFUA_5G12780)"/>
    <property type="match status" value="1"/>
</dbReference>
<sequence>MPQAQWISLSKTPFIARSSHCISVTKSGVLLVYGGELKPRTPVDTGSGNDTTPRGALHAFDLSKSLLSQGWKLLTPDTKHNASGEADQAIPEPRVGATTVWHDNALYLWGGRGGKDMTPLEAYQAGVWKATVPSSQGPQQSVRWERIAAGNEDEAPASRSYHTAVVHGGNIYVHAGCPASGRLTTLHAFDLAKAVWKTLAPAPEPGRGGTALVATTITGDKDVLLRYGFCGHELPAVDGELDVYLISEDKWITVQPSADPAHGVPGPRSVHGFVQFKSPLPELANSIAVLYHGERDASTLGHAGAGSFWDDVWVLSKEPGDDISSGWRWQKLDVVGEDHLPEGRGWFPPVSWLDGHGDTEIVMFGGLLASNSRSDELWELEIN</sequence>
<dbReference type="Gene3D" id="2.120.10.80">
    <property type="entry name" value="Kelch-type beta propeller"/>
    <property type="match status" value="2"/>
</dbReference>
<accession>A0A5C2SNA6</accession>
<evidence type="ECO:0000256" key="1">
    <source>
        <dbReference type="ARBA" id="ARBA00022737"/>
    </source>
</evidence>
<keyword evidence="2" id="KW-0408">Iron</keyword>
<proteinExistence type="predicted"/>